<evidence type="ECO:0000313" key="5">
    <source>
        <dbReference type="EMBL" id="TFU88962.1"/>
    </source>
</evidence>
<evidence type="ECO:0000256" key="2">
    <source>
        <dbReference type="ARBA" id="ARBA00023015"/>
    </source>
</evidence>
<dbReference type="AlphaFoldDB" id="A0A4Y9IKV7"/>
<gene>
    <name evidence="5" type="ORF">E4T88_12605</name>
</gene>
<reference evidence="5 6" key="1">
    <citation type="submission" date="2019-03" db="EMBL/GenBank/DDBJ databases">
        <title>Diversity of the mouse oral microbiome.</title>
        <authorList>
            <person name="Joseph S."/>
            <person name="Aduse-Opoku J."/>
            <person name="Curtis M."/>
            <person name="Wade W."/>
            <person name="Hashim A."/>
        </authorList>
    </citation>
    <scope>NUCLEOTIDE SEQUENCE [LARGE SCALE GENOMIC DNA]</scope>
    <source>
        <strain evidence="5 6">P11</strain>
    </source>
</reference>
<dbReference type="OrthoDB" id="1491263at2"/>
<evidence type="ECO:0000256" key="3">
    <source>
        <dbReference type="ARBA" id="ARBA00023163"/>
    </source>
</evidence>
<proteinExistence type="predicted"/>
<dbReference type="CDD" id="cd09895">
    <property type="entry name" value="NGN_SP_UpxY"/>
    <property type="match status" value="1"/>
</dbReference>
<evidence type="ECO:0000313" key="6">
    <source>
        <dbReference type="Proteomes" id="UP000298285"/>
    </source>
</evidence>
<dbReference type="Gene3D" id="3.30.70.940">
    <property type="entry name" value="NusG, N-terminal domain"/>
    <property type="match status" value="1"/>
</dbReference>
<dbReference type="InterPro" id="IPR006645">
    <property type="entry name" value="NGN-like_dom"/>
</dbReference>
<dbReference type="GO" id="GO:0006354">
    <property type="term" value="P:DNA-templated transcription elongation"/>
    <property type="evidence" value="ECO:0007669"/>
    <property type="project" value="InterPro"/>
</dbReference>
<dbReference type="InterPro" id="IPR036735">
    <property type="entry name" value="NGN_dom_sf"/>
</dbReference>
<dbReference type="EMBL" id="SPPK01000004">
    <property type="protein sequence ID" value="TFU88962.1"/>
    <property type="molecule type" value="Genomic_DNA"/>
</dbReference>
<organism evidence="5 6">
    <name type="scientific">Dysgonomonas mossii</name>
    <dbReference type="NCBI Taxonomy" id="163665"/>
    <lineage>
        <taxon>Bacteria</taxon>
        <taxon>Pseudomonadati</taxon>
        <taxon>Bacteroidota</taxon>
        <taxon>Bacteroidia</taxon>
        <taxon>Bacteroidales</taxon>
        <taxon>Dysgonomonadaceae</taxon>
        <taxon>Dysgonomonas</taxon>
    </lineage>
</organism>
<dbReference type="RefSeq" id="WP_135106448.1">
    <property type="nucleotide sequence ID" value="NZ_JADGKW010000004.1"/>
</dbReference>
<dbReference type="SUPFAM" id="SSF82679">
    <property type="entry name" value="N-utilization substance G protein NusG, N-terminal domain"/>
    <property type="match status" value="1"/>
</dbReference>
<keyword evidence="1" id="KW-0889">Transcription antitermination</keyword>
<keyword evidence="3" id="KW-0804">Transcription</keyword>
<dbReference type="GO" id="GO:0031564">
    <property type="term" value="P:transcription antitermination"/>
    <property type="evidence" value="ECO:0007669"/>
    <property type="project" value="UniProtKB-KW"/>
</dbReference>
<sequence>MYKQEIPSWYAMRAIFRKEMDTKKLLDKECIRSFIPMHYTLTMKNGRKVRELVPAITNLIFVHATPTAIKQVKSKTEYLQYIIDSRSKEKIIVPDDQMKRFIAVASICHEKMTYLKPEEVDLRKGTLVRVLGGPFDGVEGVFVKVKGVRSRRVVVLIQGIAAVVTAEIETDLIEVIS</sequence>
<accession>A0A4Y9IKV7</accession>
<evidence type="ECO:0000259" key="4">
    <source>
        <dbReference type="Pfam" id="PF02357"/>
    </source>
</evidence>
<keyword evidence="2" id="KW-0805">Transcription regulation</keyword>
<dbReference type="PANTHER" id="PTHR30265">
    <property type="entry name" value="RHO-INTERACTING TRANSCRIPTION TERMINATION FACTOR NUSG"/>
    <property type="match status" value="1"/>
</dbReference>
<dbReference type="Proteomes" id="UP000298285">
    <property type="component" value="Unassembled WGS sequence"/>
</dbReference>
<protein>
    <submittedName>
        <fullName evidence="5">UpxY family transcription antiterminator</fullName>
    </submittedName>
</protein>
<dbReference type="SUPFAM" id="SSF50104">
    <property type="entry name" value="Translation proteins SH3-like domain"/>
    <property type="match status" value="1"/>
</dbReference>
<dbReference type="InterPro" id="IPR008991">
    <property type="entry name" value="Translation_prot_SH3-like_sf"/>
</dbReference>
<evidence type="ECO:0000256" key="1">
    <source>
        <dbReference type="ARBA" id="ARBA00022814"/>
    </source>
</evidence>
<name>A0A4Y9IKV7_9BACT</name>
<dbReference type="Pfam" id="PF02357">
    <property type="entry name" value="NusG"/>
    <property type="match status" value="1"/>
</dbReference>
<dbReference type="InterPro" id="IPR043425">
    <property type="entry name" value="NusG-like"/>
</dbReference>
<comment type="caution">
    <text evidence="5">The sequence shown here is derived from an EMBL/GenBank/DDBJ whole genome shotgun (WGS) entry which is preliminary data.</text>
</comment>
<dbReference type="NCBIfam" id="NF033644">
    <property type="entry name" value="antiterm_UpxY"/>
    <property type="match status" value="1"/>
</dbReference>
<dbReference type="PANTHER" id="PTHR30265:SF4">
    <property type="entry name" value="KOW MOTIF FAMILY PROTEIN, EXPRESSED"/>
    <property type="match status" value="1"/>
</dbReference>
<feature type="domain" description="NusG-like N-terminal" evidence="4">
    <location>
        <begin position="8"/>
        <end position="101"/>
    </location>
</feature>